<dbReference type="AlphaFoldDB" id="A0A9D4PAD5"/>
<feature type="region of interest" description="Disordered" evidence="1">
    <location>
        <begin position="20"/>
        <end position="62"/>
    </location>
</feature>
<dbReference type="VEuPathDB" id="VectorBase:RSAN_043677"/>
<gene>
    <name evidence="2" type="ORF">HPB52_024953</name>
</gene>
<comment type="caution">
    <text evidence="2">The sequence shown here is derived from an EMBL/GenBank/DDBJ whole genome shotgun (WGS) entry which is preliminary data.</text>
</comment>
<proteinExistence type="predicted"/>
<evidence type="ECO:0000256" key="1">
    <source>
        <dbReference type="SAM" id="MobiDB-lite"/>
    </source>
</evidence>
<reference evidence="2" key="1">
    <citation type="journal article" date="2020" name="Cell">
        <title>Large-Scale Comparative Analyses of Tick Genomes Elucidate Their Genetic Diversity and Vector Capacities.</title>
        <authorList>
            <consortium name="Tick Genome and Microbiome Consortium (TIGMIC)"/>
            <person name="Jia N."/>
            <person name="Wang J."/>
            <person name="Shi W."/>
            <person name="Du L."/>
            <person name="Sun Y."/>
            <person name="Zhan W."/>
            <person name="Jiang J.F."/>
            <person name="Wang Q."/>
            <person name="Zhang B."/>
            <person name="Ji P."/>
            <person name="Bell-Sakyi L."/>
            <person name="Cui X.M."/>
            <person name="Yuan T.T."/>
            <person name="Jiang B.G."/>
            <person name="Yang W.F."/>
            <person name="Lam T.T."/>
            <person name="Chang Q.C."/>
            <person name="Ding S.J."/>
            <person name="Wang X.J."/>
            <person name="Zhu J.G."/>
            <person name="Ruan X.D."/>
            <person name="Zhao L."/>
            <person name="Wei J.T."/>
            <person name="Ye R.Z."/>
            <person name="Que T.C."/>
            <person name="Du C.H."/>
            <person name="Zhou Y.H."/>
            <person name="Cheng J.X."/>
            <person name="Dai P.F."/>
            <person name="Guo W.B."/>
            <person name="Han X.H."/>
            <person name="Huang E.J."/>
            <person name="Li L.F."/>
            <person name="Wei W."/>
            <person name="Gao Y.C."/>
            <person name="Liu J.Z."/>
            <person name="Shao H.Z."/>
            <person name="Wang X."/>
            <person name="Wang C.C."/>
            <person name="Yang T.C."/>
            <person name="Huo Q.B."/>
            <person name="Li W."/>
            <person name="Chen H.Y."/>
            <person name="Chen S.E."/>
            <person name="Zhou L.G."/>
            <person name="Ni X.B."/>
            <person name="Tian J.H."/>
            <person name="Sheng Y."/>
            <person name="Liu T."/>
            <person name="Pan Y.S."/>
            <person name="Xia L.Y."/>
            <person name="Li J."/>
            <person name="Zhao F."/>
            <person name="Cao W.C."/>
        </authorList>
    </citation>
    <scope>NUCLEOTIDE SEQUENCE</scope>
    <source>
        <strain evidence="2">Rsan-2018</strain>
    </source>
</reference>
<evidence type="ECO:0000313" key="3">
    <source>
        <dbReference type="Proteomes" id="UP000821837"/>
    </source>
</evidence>
<evidence type="ECO:0000313" key="2">
    <source>
        <dbReference type="EMBL" id="KAH7932054.1"/>
    </source>
</evidence>
<protein>
    <submittedName>
        <fullName evidence="2">Uncharacterized protein</fullName>
    </submittedName>
</protein>
<keyword evidence="3" id="KW-1185">Reference proteome</keyword>
<sequence length="158" mass="17937">MLREIEKLTSQLNDIEMEVEEECDNDGNASPRHHFRPTRSELEEKLPSMEEKVSQTSQLGRQTSLDRLKDHIILEQLGHLEAFQEMSAMRIKCLQRRLEQSVPKEVFKSLSEAYSKLAASQTRLLARVADAAIAVSGAIMKRSMRPGVVQGTFHCTVQ</sequence>
<accession>A0A9D4PAD5</accession>
<reference evidence="2" key="2">
    <citation type="submission" date="2021-09" db="EMBL/GenBank/DDBJ databases">
        <authorList>
            <person name="Jia N."/>
            <person name="Wang J."/>
            <person name="Shi W."/>
            <person name="Du L."/>
            <person name="Sun Y."/>
            <person name="Zhan W."/>
            <person name="Jiang J."/>
            <person name="Wang Q."/>
            <person name="Zhang B."/>
            <person name="Ji P."/>
            <person name="Sakyi L.B."/>
            <person name="Cui X."/>
            <person name="Yuan T."/>
            <person name="Jiang B."/>
            <person name="Yang W."/>
            <person name="Lam T.T.-Y."/>
            <person name="Chang Q."/>
            <person name="Ding S."/>
            <person name="Wang X."/>
            <person name="Zhu J."/>
            <person name="Ruan X."/>
            <person name="Zhao L."/>
            <person name="Wei J."/>
            <person name="Que T."/>
            <person name="Du C."/>
            <person name="Cheng J."/>
            <person name="Dai P."/>
            <person name="Han X."/>
            <person name="Huang E."/>
            <person name="Gao Y."/>
            <person name="Liu J."/>
            <person name="Shao H."/>
            <person name="Ye R."/>
            <person name="Li L."/>
            <person name="Wei W."/>
            <person name="Wang X."/>
            <person name="Wang C."/>
            <person name="Huo Q."/>
            <person name="Li W."/>
            <person name="Guo W."/>
            <person name="Chen H."/>
            <person name="Chen S."/>
            <person name="Zhou L."/>
            <person name="Zhou L."/>
            <person name="Ni X."/>
            <person name="Tian J."/>
            <person name="Zhou Y."/>
            <person name="Sheng Y."/>
            <person name="Liu T."/>
            <person name="Pan Y."/>
            <person name="Xia L."/>
            <person name="Li J."/>
            <person name="Zhao F."/>
            <person name="Cao W."/>
        </authorList>
    </citation>
    <scope>NUCLEOTIDE SEQUENCE</scope>
    <source>
        <strain evidence="2">Rsan-2018</strain>
        <tissue evidence="2">Larvae</tissue>
    </source>
</reference>
<dbReference type="EMBL" id="JABSTV010001758">
    <property type="protein sequence ID" value="KAH7932054.1"/>
    <property type="molecule type" value="Genomic_DNA"/>
</dbReference>
<organism evidence="2 3">
    <name type="scientific">Rhipicephalus sanguineus</name>
    <name type="common">Brown dog tick</name>
    <name type="synonym">Ixodes sanguineus</name>
    <dbReference type="NCBI Taxonomy" id="34632"/>
    <lineage>
        <taxon>Eukaryota</taxon>
        <taxon>Metazoa</taxon>
        <taxon>Ecdysozoa</taxon>
        <taxon>Arthropoda</taxon>
        <taxon>Chelicerata</taxon>
        <taxon>Arachnida</taxon>
        <taxon>Acari</taxon>
        <taxon>Parasitiformes</taxon>
        <taxon>Ixodida</taxon>
        <taxon>Ixodoidea</taxon>
        <taxon>Ixodidae</taxon>
        <taxon>Rhipicephalinae</taxon>
        <taxon>Rhipicephalus</taxon>
        <taxon>Rhipicephalus</taxon>
    </lineage>
</organism>
<dbReference type="Proteomes" id="UP000821837">
    <property type="component" value="Unassembled WGS sequence"/>
</dbReference>
<name>A0A9D4PAD5_RHISA</name>
<feature type="compositionally biased region" description="Basic and acidic residues" evidence="1">
    <location>
        <begin position="38"/>
        <end position="53"/>
    </location>
</feature>